<proteinExistence type="inferred from homology"/>
<keyword evidence="11" id="KW-1185">Reference proteome</keyword>
<comment type="similarity">
    <text evidence="2">Belongs to the CND3 (condensin subunit 3) family.</text>
</comment>
<dbReference type="InterPro" id="IPR016024">
    <property type="entry name" value="ARM-type_fold"/>
</dbReference>
<dbReference type="Proteomes" id="UP000007264">
    <property type="component" value="Unassembled WGS sequence"/>
</dbReference>
<keyword evidence="4" id="KW-0132">Cell division</keyword>
<evidence type="ECO:0000256" key="8">
    <source>
        <dbReference type="SAM" id="MobiDB-lite"/>
    </source>
</evidence>
<dbReference type="RefSeq" id="XP_005645603.1">
    <property type="nucleotide sequence ID" value="XM_005645546.1"/>
</dbReference>
<evidence type="ECO:0000313" key="11">
    <source>
        <dbReference type="Proteomes" id="UP000007264"/>
    </source>
</evidence>
<dbReference type="GeneID" id="17039041"/>
<evidence type="ECO:0000256" key="5">
    <source>
        <dbReference type="ARBA" id="ARBA00022776"/>
    </source>
</evidence>
<evidence type="ECO:0000313" key="10">
    <source>
        <dbReference type="EMBL" id="EIE21059.1"/>
    </source>
</evidence>
<dbReference type="Gene3D" id="1.25.10.10">
    <property type="entry name" value="Leucine-rich Repeat Variant"/>
    <property type="match status" value="1"/>
</dbReference>
<feature type="compositionally biased region" description="Low complexity" evidence="8">
    <location>
        <begin position="942"/>
        <end position="963"/>
    </location>
</feature>
<organism evidence="10 11">
    <name type="scientific">Coccomyxa subellipsoidea (strain C-169)</name>
    <name type="common">Green microalga</name>
    <dbReference type="NCBI Taxonomy" id="574566"/>
    <lineage>
        <taxon>Eukaryota</taxon>
        <taxon>Viridiplantae</taxon>
        <taxon>Chlorophyta</taxon>
        <taxon>core chlorophytes</taxon>
        <taxon>Trebouxiophyceae</taxon>
        <taxon>Trebouxiophyceae incertae sedis</taxon>
        <taxon>Coccomyxaceae</taxon>
        <taxon>Coccomyxa</taxon>
        <taxon>Coccomyxa subellipsoidea</taxon>
    </lineage>
</organism>
<comment type="caution">
    <text evidence="10">The sequence shown here is derived from an EMBL/GenBank/DDBJ whole genome shotgun (WGS) entry which is preliminary data.</text>
</comment>
<dbReference type="PANTHER" id="PTHR14418:SF5">
    <property type="entry name" value="CONDENSIN COMPLEX SUBUNIT 3"/>
    <property type="match status" value="1"/>
</dbReference>
<feature type="domain" description="Nuclear condensin complex subunit 3 C-terminal" evidence="9">
    <location>
        <begin position="542"/>
        <end position="863"/>
    </location>
</feature>
<keyword evidence="7" id="KW-0131">Cell cycle</keyword>
<evidence type="ECO:0000256" key="7">
    <source>
        <dbReference type="ARBA" id="ARBA00023306"/>
    </source>
</evidence>
<keyword evidence="3" id="KW-0158">Chromosome</keyword>
<dbReference type="STRING" id="574566.I0YRP0"/>
<evidence type="ECO:0000256" key="4">
    <source>
        <dbReference type="ARBA" id="ARBA00022618"/>
    </source>
</evidence>
<gene>
    <name evidence="10" type="ORF">COCSUDRAFT_43416</name>
</gene>
<evidence type="ECO:0000259" key="9">
    <source>
        <dbReference type="Pfam" id="PF12719"/>
    </source>
</evidence>
<dbReference type="SUPFAM" id="SSF48371">
    <property type="entry name" value="ARM repeat"/>
    <property type="match status" value="1"/>
</dbReference>
<dbReference type="EMBL" id="AGSI01000013">
    <property type="protein sequence ID" value="EIE21059.1"/>
    <property type="molecule type" value="Genomic_DNA"/>
</dbReference>
<feature type="compositionally biased region" description="Low complexity" evidence="8">
    <location>
        <begin position="983"/>
        <end position="999"/>
    </location>
</feature>
<evidence type="ECO:0000256" key="2">
    <source>
        <dbReference type="ARBA" id="ARBA00006533"/>
    </source>
</evidence>
<dbReference type="GO" id="GO:0000796">
    <property type="term" value="C:condensin complex"/>
    <property type="evidence" value="ECO:0007669"/>
    <property type="project" value="InterPro"/>
</dbReference>
<dbReference type="InterPro" id="IPR011989">
    <property type="entry name" value="ARM-like"/>
</dbReference>
<keyword evidence="6" id="KW-0226">DNA condensation</keyword>
<dbReference type="AlphaFoldDB" id="I0YRP0"/>
<keyword evidence="5" id="KW-0498">Mitosis</keyword>
<dbReference type="KEGG" id="csl:COCSUDRAFT_43416"/>
<dbReference type="InterPro" id="IPR027165">
    <property type="entry name" value="CND3"/>
</dbReference>
<evidence type="ECO:0000256" key="6">
    <source>
        <dbReference type="ARBA" id="ARBA00023067"/>
    </source>
</evidence>
<name>I0YRP0_COCSC</name>
<dbReference type="PANTHER" id="PTHR14418">
    <property type="entry name" value="CONDENSIN COMPLEX SUBUNIT 3-RELATED"/>
    <property type="match status" value="1"/>
</dbReference>
<comment type="subcellular location">
    <subcellularLocation>
        <location evidence="1">Chromosome</location>
    </subcellularLocation>
</comment>
<dbReference type="OrthoDB" id="496423at2759"/>
<dbReference type="GO" id="GO:0007076">
    <property type="term" value="P:mitotic chromosome condensation"/>
    <property type="evidence" value="ECO:0007669"/>
    <property type="project" value="InterPro"/>
</dbReference>
<reference evidence="10 11" key="1">
    <citation type="journal article" date="2012" name="Genome Biol.">
        <title>The genome of the polar eukaryotic microalga coccomyxa subellipsoidea reveals traits of cold adaptation.</title>
        <authorList>
            <person name="Blanc G."/>
            <person name="Agarkova I."/>
            <person name="Grimwood J."/>
            <person name="Kuo A."/>
            <person name="Brueggeman A."/>
            <person name="Dunigan D."/>
            <person name="Gurnon J."/>
            <person name="Ladunga I."/>
            <person name="Lindquist E."/>
            <person name="Lucas S."/>
            <person name="Pangilinan J."/>
            <person name="Proschold T."/>
            <person name="Salamov A."/>
            <person name="Schmutz J."/>
            <person name="Weeks D."/>
            <person name="Yamada T."/>
            <person name="Claverie J.M."/>
            <person name="Grigoriev I."/>
            <person name="Van Etten J."/>
            <person name="Lomsadze A."/>
            <person name="Borodovsky M."/>
        </authorList>
    </citation>
    <scope>NUCLEOTIDE SEQUENCE [LARGE SCALE GENOMIC DNA]</scope>
    <source>
        <strain evidence="10 11">C-169</strain>
    </source>
</reference>
<dbReference type="eggNOG" id="KOG2025">
    <property type="taxonomic scope" value="Eukaryota"/>
</dbReference>
<feature type="region of interest" description="Disordered" evidence="8">
    <location>
        <begin position="942"/>
        <end position="1043"/>
    </location>
</feature>
<dbReference type="Pfam" id="PF12719">
    <property type="entry name" value="Cnd3"/>
    <property type="match status" value="1"/>
</dbReference>
<dbReference type="GO" id="GO:0000793">
    <property type="term" value="C:condensed chromosome"/>
    <property type="evidence" value="ECO:0007669"/>
    <property type="project" value="TreeGrafter"/>
</dbReference>
<dbReference type="InterPro" id="IPR025977">
    <property type="entry name" value="Cnd3_C"/>
</dbReference>
<evidence type="ECO:0000256" key="3">
    <source>
        <dbReference type="ARBA" id="ARBA00022454"/>
    </source>
</evidence>
<dbReference type="GO" id="GO:0051301">
    <property type="term" value="P:cell division"/>
    <property type="evidence" value="ECO:0007669"/>
    <property type="project" value="UniProtKB-KW"/>
</dbReference>
<evidence type="ECO:0000256" key="1">
    <source>
        <dbReference type="ARBA" id="ARBA00004286"/>
    </source>
</evidence>
<accession>I0YRP0</accession>
<protein>
    <recommendedName>
        <fullName evidence="9">Nuclear condensin complex subunit 3 C-terminal domain-containing protein</fullName>
    </recommendedName>
</protein>
<sequence length="1043" mass="110266">MGRGKKKPLLSVAQVFTKCQEGVSGHNKYAKILWDVQEAEPDNCWKEFCFCLEHLLALPESNTHVERAVRFVATFTSQRPSGRQEAGDAFVEDILTHLISLAEAEDKGVRLRVCQLLQLIINNQAGPTFHLHLFRKETQSTQIVLTLLGMPQLSCLADEEAALSEDLADSLLATMLARLRDKQPAIRCQAALALARLADPGKAGDFADDAVTGSYLKLLSIEKNKDVRKAVLHSLSAARCSLPEILNRTRDISDEVRKMAYAAIRDRVPLEFLSLEQRACLIRRGLGERKAAVRDCAVALMCHWLNVDASGSVPSLLRLLDVHKAEEEAEQVLLALIACGRLQPAALSEEATEGDAGLRRAPGSGCMSDELALMWRVICTWLQDEGSAKGRAAAAASGAVADVEAARASDALEALEATLPAAAEHLMALVAEHAAAGAGSGFAARQLLAIAACCVDLSDAAARKAASELVQSILGDREAAPAQDRAMAAAVMRLAGQVAGSPSELAALTLDAIADCLHLQEASLNAAGPEEGADDEGCWLHCLNLASVLLEDTPLKMQRPVATNNVLTCLADISRHLVMPGMEMGSAVRAEAVRCAGLLCMLGDSFQADASGFAQRIALLRTALLTDLRPRVCEAAARALCDLAVLRGPRALDQRYMPLLDHPSDTDQNPAAIEEASLPVLDVLLGRLTAVGGGMTRADNDDYAVVTAVAEGLAKLLLHQQLPGSQTAPLEDAETHKVLAQLLVLACDPGLAAAARMQQCLTVFFHAYAPLSAAAQERLCAAALPAGRRALAAGPAPARSAAPQLLRYVLSLLQMDIKGEESAEGAVQSSNGHVRLTEAALKEALACPAGQASKPYIAALLKLANGLSLKGASQEDVKRVRALAQRAAENVKDRNAAKDAAALARRLSDMDSMPNEGLSEEALQALLASVEEMTAATEALFESAAPPSPRAGRPARGRGPAKPAGRRRRVAAASSESEDEESSTSSEEAGTGSETESAEPALAASNTAAPVAPSAVHKGKQATKAQLRLTRRMQRENVAPIES</sequence>